<evidence type="ECO:0000256" key="1">
    <source>
        <dbReference type="ARBA" id="ARBA00007119"/>
    </source>
</evidence>
<dbReference type="InterPro" id="IPR000898">
    <property type="entry name" value="Indolamine_dOase"/>
</dbReference>
<dbReference type="OrthoDB" id="10262710at2759"/>
<dbReference type="GO" id="GO:0005737">
    <property type="term" value="C:cytoplasm"/>
    <property type="evidence" value="ECO:0007669"/>
    <property type="project" value="TreeGrafter"/>
</dbReference>
<dbReference type="GO" id="GO:0019441">
    <property type="term" value="P:L-tryptophan catabolic process to kynurenine"/>
    <property type="evidence" value="ECO:0007669"/>
    <property type="project" value="InterPro"/>
</dbReference>
<dbReference type="Pfam" id="PF01231">
    <property type="entry name" value="IDO"/>
    <property type="match status" value="1"/>
</dbReference>
<dbReference type="PANTHER" id="PTHR28657">
    <property type="entry name" value="INDOLEAMINE 2,3-DIOXYGENASE"/>
    <property type="match status" value="1"/>
</dbReference>
<evidence type="ECO:0000313" key="4">
    <source>
        <dbReference type="EMBL" id="VDM75100.1"/>
    </source>
</evidence>
<dbReference type="AlphaFoldDB" id="A0A3P7IPN7"/>
<organism evidence="4 5">
    <name type="scientific">Strongylus vulgaris</name>
    <name type="common">Blood worm</name>
    <dbReference type="NCBI Taxonomy" id="40348"/>
    <lineage>
        <taxon>Eukaryota</taxon>
        <taxon>Metazoa</taxon>
        <taxon>Ecdysozoa</taxon>
        <taxon>Nematoda</taxon>
        <taxon>Chromadorea</taxon>
        <taxon>Rhabditida</taxon>
        <taxon>Rhabditina</taxon>
        <taxon>Rhabditomorpha</taxon>
        <taxon>Strongyloidea</taxon>
        <taxon>Strongylidae</taxon>
        <taxon>Strongylus</taxon>
    </lineage>
</organism>
<comment type="similarity">
    <text evidence="1">Belongs to the indoleamine 2,3-dioxygenase family.</text>
</comment>
<name>A0A3P7IPN7_STRVU</name>
<dbReference type="GO" id="GO:0046872">
    <property type="term" value="F:metal ion binding"/>
    <property type="evidence" value="ECO:0007669"/>
    <property type="project" value="UniProtKB-KW"/>
</dbReference>
<reference evidence="4 5" key="1">
    <citation type="submission" date="2018-11" db="EMBL/GenBank/DDBJ databases">
        <authorList>
            <consortium name="Pathogen Informatics"/>
        </authorList>
    </citation>
    <scope>NUCLEOTIDE SEQUENCE [LARGE SCALE GENOMIC DNA]</scope>
</reference>
<accession>A0A3P7IPN7</accession>
<dbReference type="EMBL" id="UYYB01094927">
    <property type="protein sequence ID" value="VDM75100.1"/>
    <property type="molecule type" value="Genomic_DNA"/>
</dbReference>
<dbReference type="GO" id="GO:0004833">
    <property type="term" value="F:L-tryptophan 2,3-dioxygenase activity"/>
    <property type="evidence" value="ECO:0007669"/>
    <property type="project" value="TreeGrafter"/>
</dbReference>
<keyword evidence="2" id="KW-0479">Metal-binding</keyword>
<protein>
    <submittedName>
        <fullName evidence="4">Uncharacterized protein</fullName>
    </submittedName>
</protein>
<dbReference type="PANTHER" id="PTHR28657:SF5">
    <property type="entry name" value="INDOLEAMINE 2,3-DIOXYGENASE"/>
    <property type="match status" value="1"/>
</dbReference>
<evidence type="ECO:0000313" key="5">
    <source>
        <dbReference type="Proteomes" id="UP000270094"/>
    </source>
</evidence>
<dbReference type="GO" id="GO:0020037">
    <property type="term" value="F:heme binding"/>
    <property type="evidence" value="ECO:0007669"/>
    <property type="project" value="InterPro"/>
</dbReference>
<dbReference type="GO" id="GO:0034354">
    <property type="term" value="P:'de novo' NAD+ biosynthetic process from L-tryptophan"/>
    <property type="evidence" value="ECO:0007669"/>
    <property type="project" value="TreeGrafter"/>
</dbReference>
<sequence>MRIVGTYLYPIDCSLILNVLDNMVELIESNGVRQAVLDLPQLDVNNLVTYEDWRTAHLLLVTITSGYLWSGKPSDVNSCTLKIRFNDLLWQEGRIVK</sequence>
<gene>
    <name evidence="4" type="ORF">SVUK_LOCUS10098</name>
</gene>
<dbReference type="SUPFAM" id="SSF140959">
    <property type="entry name" value="Indolic compounds 2,3-dioxygenase-like"/>
    <property type="match status" value="1"/>
</dbReference>
<dbReference type="InterPro" id="IPR037217">
    <property type="entry name" value="Trp/Indoleamine_2_3_dOase-like"/>
</dbReference>
<evidence type="ECO:0000256" key="2">
    <source>
        <dbReference type="ARBA" id="ARBA00022723"/>
    </source>
</evidence>
<proteinExistence type="inferred from homology"/>
<dbReference type="Proteomes" id="UP000270094">
    <property type="component" value="Unassembled WGS sequence"/>
</dbReference>
<dbReference type="GO" id="GO:0033754">
    <property type="term" value="F:indoleamine 2,3-dioxygenase activity"/>
    <property type="evidence" value="ECO:0007669"/>
    <property type="project" value="TreeGrafter"/>
</dbReference>
<keyword evidence="5" id="KW-1185">Reference proteome</keyword>
<keyword evidence="3" id="KW-0408">Iron</keyword>
<evidence type="ECO:0000256" key="3">
    <source>
        <dbReference type="ARBA" id="ARBA00023004"/>
    </source>
</evidence>